<keyword evidence="5" id="KW-1185">Reference proteome</keyword>
<dbReference type="InterPro" id="IPR005561">
    <property type="entry name" value="ANTAR"/>
</dbReference>
<dbReference type="SMART" id="SM01012">
    <property type="entry name" value="ANTAR"/>
    <property type="match status" value="1"/>
</dbReference>
<evidence type="ECO:0000313" key="4">
    <source>
        <dbReference type="EMBL" id="GGI05188.1"/>
    </source>
</evidence>
<name>A0A8J3A750_9ACTN</name>
<sequence>MSISSVSSSSLPEGLLSALREFSATILNPYDLQEFLDRLLRSVLAITKADGAGVMLSGRNGLGFASATDQDVVDAEVTQDRVREGACHEAYQINQPIVVDDLRDTGRWQEYRERTLRLGFLAVLGMPLNAAGQTIGVLDVYRRSAGPWTAADREAAEVLATIAAGYILHANQLRAQHELAEQLQQALESRDLIGQAKGLLMARHRIDAEEAFQLLRKTSQDTNLKLRDVAAKLVVSEADSTG</sequence>
<dbReference type="OrthoDB" id="4629915at2"/>
<dbReference type="Pfam" id="PF03861">
    <property type="entry name" value="ANTAR"/>
    <property type="match status" value="1"/>
</dbReference>
<evidence type="ECO:0000259" key="3">
    <source>
        <dbReference type="PROSITE" id="PS50921"/>
    </source>
</evidence>
<dbReference type="Proteomes" id="UP000650511">
    <property type="component" value="Unassembled WGS sequence"/>
</dbReference>
<evidence type="ECO:0000313" key="5">
    <source>
        <dbReference type="Proteomes" id="UP000650511"/>
    </source>
</evidence>
<keyword evidence="2" id="KW-0804">Transcription</keyword>
<dbReference type="InterPro" id="IPR003018">
    <property type="entry name" value="GAF"/>
</dbReference>
<dbReference type="Gene3D" id="1.10.10.10">
    <property type="entry name" value="Winged helix-like DNA-binding domain superfamily/Winged helix DNA-binding domain"/>
    <property type="match status" value="1"/>
</dbReference>
<gene>
    <name evidence="4" type="ORF">GCM10011354_12850</name>
</gene>
<dbReference type="PROSITE" id="PS50921">
    <property type="entry name" value="ANTAR"/>
    <property type="match status" value="1"/>
</dbReference>
<dbReference type="Gene3D" id="3.30.450.40">
    <property type="match status" value="1"/>
</dbReference>
<dbReference type="InterPro" id="IPR036388">
    <property type="entry name" value="WH-like_DNA-bd_sf"/>
</dbReference>
<protein>
    <recommendedName>
        <fullName evidence="3">ANTAR domain-containing protein</fullName>
    </recommendedName>
</protein>
<dbReference type="AlphaFoldDB" id="A0A8J3A750"/>
<dbReference type="SUPFAM" id="SSF55781">
    <property type="entry name" value="GAF domain-like"/>
    <property type="match status" value="1"/>
</dbReference>
<comment type="caution">
    <text evidence="4">The sequence shown here is derived from an EMBL/GenBank/DDBJ whole genome shotgun (WGS) entry which is preliminary data.</text>
</comment>
<dbReference type="GO" id="GO:0003723">
    <property type="term" value="F:RNA binding"/>
    <property type="evidence" value="ECO:0007669"/>
    <property type="project" value="InterPro"/>
</dbReference>
<dbReference type="SMART" id="SM00065">
    <property type="entry name" value="GAF"/>
    <property type="match status" value="1"/>
</dbReference>
<dbReference type="RefSeq" id="WP_130649457.1">
    <property type="nucleotide sequence ID" value="NZ_BMHA01000004.1"/>
</dbReference>
<evidence type="ECO:0000256" key="2">
    <source>
        <dbReference type="ARBA" id="ARBA00023163"/>
    </source>
</evidence>
<dbReference type="InterPro" id="IPR029016">
    <property type="entry name" value="GAF-like_dom_sf"/>
</dbReference>
<dbReference type="Pfam" id="PF01590">
    <property type="entry name" value="GAF"/>
    <property type="match status" value="1"/>
</dbReference>
<dbReference type="InterPro" id="IPR012074">
    <property type="entry name" value="GAF_ANTAR"/>
</dbReference>
<accession>A0A8J3A750</accession>
<reference evidence="4" key="2">
    <citation type="submission" date="2020-09" db="EMBL/GenBank/DDBJ databases">
        <authorList>
            <person name="Sun Q."/>
            <person name="Zhou Y."/>
        </authorList>
    </citation>
    <scope>NUCLEOTIDE SEQUENCE</scope>
    <source>
        <strain evidence="4">CGMCC 1.14988</strain>
    </source>
</reference>
<feature type="domain" description="ANTAR" evidence="3">
    <location>
        <begin position="173"/>
        <end position="234"/>
    </location>
</feature>
<reference evidence="4" key="1">
    <citation type="journal article" date="2014" name="Int. J. Syst. Evol. Microbiol.">
        <title>Complete genome sequence of Corynebacterium casei LMG S-19264T (=DSM 44701T), isolated from a smear-ripened cheese.</title>
        <authorList>
            <consortium name="US DOE Joint Genome Institute (JGI-PGF)"/>
            <person name="Walter F."/>
            <person name="Albersmeier A."/>
            <person name="Kalinowski J."/>
            <person name="Ruckert C."/>
        </authorList>
    </citation>
    <scope>NUCLEOTIDE SEQUENCE</scope>
    <source>
        <strain evidence="4">CGMCC 1.14988</strain>
    </source>
</reference>
<proteinExistence type="predicted"/>
<evidence type="ECO:0000256" key="1">
    <source>
        <dbReference type="ARBA" id="ARBA00023015"/>
    </source>
</evidence>
<keyword evidence="1" id="KW-0805">Transcription regulation</keyword>
<dbReference type="EMBL" id="BMHA01000004">
    <property type="protein sequence ID" value="GGI05188.1"/>
    <property type="molecule type" value="Genomic_DNA"/>
</dbReference>
<organism evidence="4 5">
    <name type="scientific">Egicoccus halophilus</name>
    <dbReference type="NCBI Taxonomy" id="1670830"/>
    <lineage>
        <taxon>Bacteria</taxon>
        <taxon>Bacillati</taxon>
        <taxon>Actinomycetota</taxon>
        <taxon>Nitriliruptoria</taxon>
        <taxon>Egicoccales</taxon>
        <taxon>Egicoccaceae</taxon>
        <taxon>Egicoccus</taxon>
    </lineage>
</organism>
<dbReference type="PIRSF" id="PIRSF036625">
    <property type="entry name" value="GAF_ANTAR"/>
    <property type="match status" value="1"/>
</dbReference>